<keyword evidence="2" id="KW-1185">Reference proteome</keyword>
<dbReference type="STRING" id="39966.A0A369JW80"/>
<accession>A0A369JW80</accession>
<gene>
    <name evidence="1" type="ORF">Hypma_006449</name>
</gene>
<evidence type="ECO:0000313" key="2">
    <source>
        <dbReference type="Proteomes" id="UP000076154"/>
    </source>
</evidence>
<organism evidence="1 2">
    <name type="scientific">Hypsizygus marmoreus</name>
    <name type="common">White beech mushroom</name>
    <name type="synonym">Agaricus marmoreus</name>
    <dbReference type="NCBI Taxonomy" id="39966"/>
    <lineage>
        <taxon>Eukaryota</taxon>
        <taxon>Fungi</taxon>
        <taxon>Dikarya</taxon>
        <taxon>Basidiomycota</taxon>
        <taxon>Agaricomycotina</taxon>
        <taxon>Agaricomycetes</taxon>
        <taxon>Agaricomycetidae</taxon>
        <taxon>Agaricales</taxon>
        <taxon>Tricholomatineae</taxon>
        <taxon>Lyophyllaceae</taxon>
        <taxon>Hypsizygus</taxon>
    </lineage>
</organism>
<protein>
    <submittedName>
        <fullName evidence="1">Uncharacterized protein</fullName>
    </submittedName>
</protein>
<evidence type="ECO:0000313" key="1">
    <source>
        <dbReference type="EMBL" id="RDB25602.1"/>
    </source>
</evidence>
<dbReference type="Gene3D" id="1.25.40.10">
    <property type="entry name" value="Tetratricopeptide repeat domain"/>
    <property type="match status" value="1"/>
</dbReference>
<dbReference type="Proteomes" id="UP000076154">
    <property type="component" value="Unassembled WGS sequence"/>
</dbReference>
<dbReference type="EMBL" id="LUEZ02000040">
    <property type="protein sequence ID" value="RDB25602.1"/>
    <property type="molecule type" value="Genomic_DNA"/>
</dbReference>
<reference evidence="1" key="1">
    <citation type="submission" date="2018-04" db="EMBL/GenBank/DDBJ databases">
        <title>Whole genome sequencing of Hypsizygus marmoreus.</title>
        <authorList>
            <person name="Choi I.-G."/>
            <person name="Min B."/>
            <person name="Kim J.-G."/>
            <person name="Kim S."/>
            <person name="Oh Y.-L."/>
            <person name="Kong W.-S."/>
            <person name="Park H."/>
            <person name="Jeong J."/>
            <person name="Song E.-S."/>
        </authorList>
    </citation>
    <scope>NUCLEOTIDE SEQUENCE [LARGE SCALE GENOMIC DNA]</scope>
    <source>
        <strain evidence="1">51987-8</strain>
    </source>
</reference>
<dbReference type="InterPro" id="IPR011990">
    <property type="entry name" value="TPR-like_helical_dom_sf"/>
</dbReference>
<dbReference type="OrthoDB" id="2565179at2759"/>
<sequence>MLRWCQSTVRSLDGCGTSIISIRNIRFHTSTTTRKPLRATEYARRVSGSVTQATHAGPSTLRIQEHAGNLQFSHGPHYTINTGSPSDRETDVELMAEKTASADSSKLSSTGEQAQDSVTTLAKFLSPKNLSSSTPQKLSAETLKALYVSIKTHSQLSRLTSKQLTELLSLMGTLSIPAPRNPCMYFSKHISHIDSGSDTTFITHWPFVLEVANDKERTLGHALNGTDRYWIMRAQLAKVVVTEGEQLQPDDPQLHALSQATFQYLRIWRHTPDPEVHIPYLEALLSTHSMKHVSQLVQRLCKVLELHANPHSRFLDVMWQILLQHGHALRSEHRKRFLSMVGARLWNFGSVKKPQDKDRFTITAVDGQSRRNKATVLGIFDLSAALGSAVVPSYSLSPSLPIPRKWASDQALRTFTPHASQDAQWISFLLLAIYKVPKIPAPLPHSPHTAVEPLETASADWRTVFVLAALEKTLSDKSLSSSASFQQIQEIIRPLWRTWKIVETNETDRPITVTRAIVATFFRVAARVRDAPLTEGCRRFCVAHKLFVDRDVDTQIERLQAADLRVAYVLAAAACEGTNWQRVLSGLVLPGTKWRDEAFEVLMQHYIGLGNGETAYEVYMFGRDNNVVISDNVVRVLSFSLAQPHAWHLAVPFLCHPGFAREQLEELLVSILRIFQVERREFIAPPLVRVLGDTLWKLYAHNPPPNHAKYPIRFFFSIMITSGHPAQAVGIVEAIHRQVPSFFTTRLFLRLARTLVRHRHIHLAPRVHRLVSTSPTSSTRAADNLRGKLTLGLARAGAHTAARNVYMSGVRMRGRRRTTRESLAKAVSFKVLKPSMRDSLKIMPILARNLTHAPTIQYAATLLVRANRVYAARKLLQRTQGHLDAKTKTTIGNTILHGYAKRHLLRNGRLVRHTLRTKEMLERLYGFTPDRVTINIVVKSILRWRHIITVPKVKALFDHMVRCGYPASSRWRQEGSGVPFGSSVSSSTLNMPVLPGGMSFERHVRPMYKMFVKAFFARGDVRAARTVVGILKEEEVVAMRRREERNRARREGLIRKREREKGRGI</sequence>
<dbReference type="InParanoid" id="A0A369JW80"/>
<comment type="caution">
    <text evidence="1">The sequence shown here is derived from an EMBL/GenBank/DDBJ whole genome shotgun (WGS) entry which is preliminary data.</text>
</comment>
<name>A0A369JW80_HYPMA</name>
<dbReference type="AlphaFoldDB" id="A0A369JW80"/>
<proteinExistence type="predicted"/>